<organism evidence="12 13">
    <name type="scientific">Favolaschia claudopus</name>
    <dbReference type="NCBI Taxonomy" id="2862362"/>
    <lineage>
        <taxon>Eukaryota</taxon>
        <taxon>Fungi</taxon>
        <taxon>Dikarya</taxon>
        <taxon>Basidiomycota</taxon>
        <taxon>Agaricomycotina</taxon>
        <taxon>Agaricomycetes</taxon>
        <taxon>Agaricomycetidae</taxon>
        <taxon>Agaricales</taxon>
        <taxon>Marasmiineae</taxon>
        <taxon>Mycenaceae</taxon>
        <taxon>Favolaschia</taxon>
    </lineage>
</organism>
<evidence type="ECO:0000256" key="8">
    <source>
        <dbReference type="ARBA" id="ARBA00023033"/>
    </source>
</evidence>
<keyword evidence="13" id="KW-1185">Reference proteome</keyword>
<dbReference type="PRINTS" id="PR00463">
    <property type="entry name" value="EP450I"/>
</dbReference>
<evidence type="ECO:0000313" key="13">
    <source>
        <dbReference type="Proteomes" id="UP001362999"/>
    </source>
</evidence>
<keyword evidence="4 9" id="KW-0349">Heme</keyword>
<comment type="pathway">
    <text evidence="2">Secondary metabolite biosynthesis.</text>
</comment>
<accession>A0AAV9ZIM7</accession>
<evidence type="ECO:0000256" key="2">
    <source>
        <dbReference type="ARBA" id="ARBA00005179"/>
    </source>
</evidence>
<dbReference type="InterPro" id="IPR002401">
    <property type="entry name" value="Cyt_P450_E_grp-I"/>
</dbReference>
<comment type="caution">
    <text evidence="12">The sequence shown here is derived from an EMBL/GenBank/DDBJ whole genome shotgun (WGS) entry which is preliminary data.</text>
</comment>
<dbReference type="CDD" id="cd11065">
    <property type="entry name" value="CYP64-like"/>
    <property type="match status" value="1"/>
</dbReference>
<dbReference type="Gene3D" id="1.10.630.10">
    <property type="entry name" value="Cytochrome P450"/>
    <property type="match status" value="1"/>
</dbReference>
<name>A0AAV9ZIM7_9AGAR</name>
<evidence type="ECO:0000256" key="10">
    <source>
        <dbReference type="RuleBase" id="RU000461"/>
    </source>
</evidence>
<keyword evidence="7 9" id="KW-0408">Iron</keyword>
<evidence type="ECO:0000256" key="6">
    <source>
        <dbReference type="ARBA" id="ARBA00023002"/>
    </source>
</evidence>
<dbReference type="AlphaFoldDB" id="A0AAV9ZIM7"/>
<evidence type="ECO:0000256" key="3">
    <source>
        <dbReference type="ARBA" id="ARBA00010617"/>
    </source>
</evidence>
<evidence type="ECO:0000256" key="7">
    <source>
        <dbReference type="ARBA" id="ARBA00023004"/>
    </source>
</evidence>
<dbReference type="InterPro" id="IPR001128">
    <property type="entry name" value="Cyt_P450"/>
</dbReference>
<dbReference type="PANTHER" id="PTHR46300:SF7">
    <property type="entry name" value="P450, PUTATIVE (EUROFUNG)-RELATED"/>
    <property type="match status" value="1"/>
</dbReference>
<comment type="similarity">
    <text evidence="3 10">Belongs to the cytochrome P450 family.</text>
</comment>
<dbReference type="PANTHER" id="PTHR46300">
    <property type="entry name" value="P450, PUTATIVE (EUROFUNG)-RELATED-RELATED"/>
    <property type="match status" value="1"/>
</dbReference>
<evidence type="ECO:0000313" key="12">
    <source>
        <dbReference type="EMBL" id="KAK6984061.1"/>
    </source>
</evidence>
<dbReference type="PROSITE" id="PS00086">
    <property type="entry name" value="CYTOCHROME_P450"/>
    <property type="match status" value="1"/>
</dbReference>
<sequence>MLASLPILTACAICVGTYLLFFRRHARRATHSLPPGPRPLPIVGNLFDMPRARVWETFLQWKELYGDVVYLNVLGRHIVFLNSVKATTELLEKRGTLYSDRPQFPLINLAGHQWNFGFMPYGKEWQSLRRTFSSQYNSAVALRSFYDAHRASVSTFLVNVLHEPKEVANHLRLRSAQVMFHVNYGISVTSWDHPLVRNAERVMEVVSIALSPSMWILNPISFLNAIPRWLGGAAVASMVDKWQADVRELRYEAFAQVKESVENGTAKSSFTANLLREPVDEDVVADGDNNVAEKEKDKERLIRDTAAIALGAAYETTFVASEVFLLMMALHPTIQLAAQSEIDSVLGGTHRLPDFSDRERLPCITAVMKECLRFHSPAPTGIPHELAQDDVFEGMWLPKGCMVMGNIWQLLHDPEMYPDPFTFNPGRFIDNEGKLDCTTNDPSRFAFGFGRRGCPGRLFTEDSLWLMTAQFLAAFTISLVDGAPREARFAPGAISRPLPFEHIIKPRSLAAQNLIEHLQDAA</sequence>
<evidence type="ECO:0000256" key="5">
    <source>
        <dbReference type="ARBA" id="ARBA00022723"/>
    </source>
</evidence>
<proteinExistence type="inferred from homology"/>
<dbReference type="InterPro" id="IPR036396">
    <property type="entry name" value="Cyt_P450_sf"/>
</dbReference>
<dbReference type="SUPFAM" id="SSF48264">
    <property type="entry name" value="Cytochrome P450"/>
    <property type="match status" value="1"/>
</dbReference>
<keyword evidence="11" id="KW-1133">Transmembrane helix</keyword>
<dbReference type="GO" id="GO:0020037">
    <property type="term" value="F:heme binding"/>
    <property type="evidence" value="ECO:0007669"/>
    <property type="project" value="InterPro"/>
</dbReference>
<keyword evidence="11" id="KW-0812">Transmembrane</keyword>
<dbReference type="InterPro" id="IPR050364">
    <property type="entry name" value="Cytochrome_P450_fung"/>
</dbReference>
<feature type="binding site" description="axial binding residue" evidence="9">
    <location>
        <position position="454"/>
    </location>
    <ligand>
        <name>heme</name>
        <dbReference type="ChEBI" id="CHEBI:30413"/>
    </ligand>
    <ligandPart>
        <name>Fe</name>
        <dbReference type="ChEBI" id="CHEBI:18248"/>
    </ligandPart>
</feature>
<gene>
    <name evidence="12" type="ORF">R3P38DRAFT_3108947</name>
</gene>
<evidence type="ECO:0000256" key="9">
    <source>
        <dbReference type="PIRSR" id="PIRSR602401-1"/>
    </source>
</evidence>
<comment type="cofactor">
    <cofactor evidence="1 9">
        <name>heme</name>
        <dbReference type="ChEBI" id="CHEBI:30413"/>
    </cofactor>
</comment>
<dbReference type="InterPro" id="IPR017972">
    <property type="entry name" value="Cyt_P450_CS"/>
</dbReference>
<feature type="transmembrane region" description="Helical" evidence="11">
    <location>
        <begin position="306"/>
        <end position="330"/>
    </location>
</feature>
<protein>
    <submittedName>
        <fullName evidence="12">Cytochrome P450</fullName>
    </submittedName>
</protein>
<keyword evidence="11" id="KW-0472">Membrane</keyword>
<feature type="transmembrane region" description="Helical" evidence="11">
    <location>
        <begin position="6"/>
        <end position="22"/>
    </location>
</feature>
<dbReference type="Proteomes" id="UP001362999">
    <property type="component" value="Unassembled WGS sequence"/>
</dbReference>
<dbReference type="GO" id="GO:0016705">
    <property type="term" value="F:oxidoreductase activity, acting on paired donors, with incorporation or reduction of molecular oxygen"/>
    <property type="evidence" value="ECO:0007669"/>
    <property type="project" value="InterPro"/>
</dbReference>
<dbReference type="GO" id="GO:0005506">
    <property type="term" value="F:iron ion binding"/>
    <property type="evidence" value="ECO:0007669"/>
    <property type="project" value="InterPro"/>
</dbReference>
<keyword evidence="8 10" id="KW-0503">Monooxygenase</keyword>
<dbReference type="Pfam" id="PF00067">
    <property type="entry name" value="p450"/>
    <property type="match status" value="1"/>
</dbReference>
<keyword evidence="6 10" id="KW-0560">Oxidoreductase</keyword>
<evidence type="ECO:0000256" key="1">
    <source>
        <dbReference type="ARBA" id="ARBA00001971"/>
    </source>
</evidence>
<evidence type="ECO:0000256" key="11">
    <source>
        <dbReference type="SAM" id="Phobius"/>
    </source>
</evidence>
<dbReference type="EMBL" id="JAWWNJ010000143">
    <property type="protein sequence ID" value="KAK6984061.1"/>
    <property type="molecule type" value="Genomic_DNA"/>
</dbReference>
<reference evidence="12 13" key="1">
    <citation type="journal article" date="2024" name="J Genomics">
        <title>Draft genome sequencing and assembly of Favolaschia claudopus CIRM-BRFM 2984 isolated from oak limbs.</title>
        <authorList>
            <person name="Navarro D."/>
            <person name="Drula E."/>
            <person name="Chaduli D."/>
            <person name="Cazenave R."/>
            <person name="Ahrendt S."/>
            <person name="Wang J."/>
            <person name="Lipzen A."/>
            <person name="Daum C."/>
            <person name="Barry K."/>
            <person name="Grigoriev I.V."/>
            <person name="Favel A."/>
            <person name="Rosso M.N."/>
            <person name="Martin F."/>
        </authorList>
    </citation>
    <scope>NUCLEOTIDE SEQUENCE [LARGE SCALE GENOMIC DNA]</scope>
    <source>
        <strain evidence="12 13">CIRM-BRFM 2984</strain>
    </source>
</reference>
<evidence type="ECO:0000256" key="4">
    <source>
        <dbReference type="ARBA" id="ARBA00022617"/>
    </source>
</evidence>
<dbReference type="GO" id="GO:0004497">
    <property type="term" value="F:monooxygenase activity"/>
    <property type="evidence" value="ECO:0007669"/>
    <property type="project" value="UniProtKB-KW"/>
</dbReference>
<keyword evidence="5 9" id="KW-0479">Metal-binding</keyword>